<gene>
    <name evidence="1" type="ORF">AVEN_16025_1</name>
</gene>
<reference evidence="1 2" key="1">
    <citation type="journal article" date="2019" name="Sci. Rep.">
        <title>Orb-weaving spider Araneus ventricosus genome elucidates the spidroin gene catalogue.</title>
        <authorList>
            <person name="Kono N."/>
            <person name="Nakamura H."/>
            <person name="Ohtoshi R."/>
            <person name="Moran D.A.P."/>
            <person name="Shinohara A."/>
            <person name="Yoshida Y."/>
            <person name="Fujiwara M."/>
            <person name="Mori M."/>
            <person name="Tomita M."/>
            <person name="Arakawa K."/>
        </authorList>
    </citation>
    <scope>NUCLEOTIDE SEQUENCE [LARGE SCALE GENOMIC DNA]</scope>
</reference>
<dbReference type="EMBL" id="BGPR01194462">
    <property type="protein sequence ID" value="GBN00525.1"/>
    <property type="molecule type" value="Genomic_DNA"/>
</dbReference>
<keyword evidence="2" id="KW-1185">Reference proteome</keyword>
<name>A0A4Y2KE34_ARAVE</name>
<dbReference type="AlphaFoldDB" id="A0A4Y2KE34"/>
<proteinExistence type="predicted"/>
<sequence length="92" mass="10200">MFVHVYQNLFEHGSFTVPMQDVGCLDVDGLGMVVSLPGPPDHPIYLILIFFWNALKAIVYEAPVDFDMDLVASIAIAPATIHKKSDILENVQ</sequence>
<protein>
    <submittedName>
        <fullName evidence="1">Uncharacterized protein</fullName>
    </submittedName>
</protein>
<evidence type="ECO:0000313" key="1">
    <source>
        <dbReference type="EMBL" id="GBN00525.1"/>
    </source>
</evidence>
<comment type="caution">
    <text evidence="1">The sequence shown here is derived from an EMBL/GenBank/DDBJ whole genome shotgun (WGS) entry which is preliminary data.</text>
</comment>
<dbReference type="Proteomes" id="UP000499080">
    <property type="component" value="Unassembled WGS sequence"/>
</dbReference>
<accession>A0A4Y2KE34</accession>
<evidence type="ECO:0000313" key="2">
    <source>
        <dbReference type="Proteomes" id="UP000499080"/>
    </source>
</evidence>
<organism evidence="1 2">
    <name type="scientific">Araneus ventricosus</name>
    <name type="common">Orbweaver spider</name>
    <name type="synonym">Epeira ventricosa</name>
    <dbReference type="NCBI Taxonomy" id="182803"/>
    <lineage>
        <taxon>Eukaryota</taxon>
        <taxon>Metazoa</taxon>
        <taxon>Ecdysozoa</taxon>
        <taxon>Arthropoda</taxon>
        <taxon>Chelicerata</taxon>
        <taxon>Arachnida</taxon>
        <taxon>Araneae</taxon>
        <taxon>Araneomorphae</taxon>
        <taxon>Entelegynae</taxon>
        <taxon>Araneoidea</taxon>
        <taxon>Araneidae</taxon>
        <taxon>Araneus</taxon>
    </lineage>
</organism>